<evidence type="ECO:0000313" key="4">
    <source>
        <dbReference type="EMBL" id="CBK42564.1"/>
    </source>
</evidence>
<dbReference type="HOGENOM" id="CLU_030024_1_2_0"/>
<dbReference type="InterPro" id="IPR011330">
    <property type="entry name" value="Glyco_hydro/deAcase_b/a-brl"/>
</dbReference>
<dbReference type="AlphaFoldDB" id="D8PH27"/>
<name>D8PH27_9BACT</name>
<dbReference type="SUPFAM" id="SSF88713">
    <property type="entry name" value="Glycoside hydrolase/deacetylase"/>
    <property type="match status" value="1"/>
</dbReference>
<gene>
    <name evidence="4" type="ORF">NIDE2861</name>
</gene>
<keyword evidence="2" id="KW-0732">Signal</keyword>
<protein>
    <submittedName>
        <fullName evidence="4">Putative Polysaccharide deacetylase</fullName>
        <ecNumber evidence="4">3.-.-.-</ecNumber>
    </submittedName>
</protein>
<proteinExistence type="predicted"/>
<dbReference type="GO" id="GO:0005975">
    <property type="term" value="P:carbohydrate metabolic process"/>
    <property type="evidence" value="ECO:0007669"/>
    <property type="project" value="InterPro"/>
</dbReference>
<evidence type="ECO:0000256" key="1">
    <source>
        <dbReference type="ARBA" id="ARBA00004613"/>
    </source>
</evidence>
<reference evidence="4 5" key="1">
    <citation type="journal article" date="2010" name="Proc. Natl. Acad. Sci. U.S.A.">
        <title>A Nitrospira metagenome illuminates the physiology and evolution of globally important nitrite-oxidizing bacteria.</title>
        <authorList>
            <person name="Lucker S."/>
            <person name="Wagner M."/>
            <person name="Maixner F."/>
            <person name="Pelletier E."/>
            <person name="Koch H."/>
            <person name="Vacherie B."/>
            <person name="Rattei T."/>
            <person name="Sinninghe Damste J."/>
            <person name="Spieck E."/>
            <person name="Le Paslier D."/>
            <person name="Daims H."/>
        </authorList>
    </citation>
    <scope>NUCLEOTIDE SEQUENCE [LARGE SCALE GENOMIC DNA]</scope>
</reference>
<feature type="domain" description="NodB homology" evidence="3">
    <location>
        <begin position="60"/>
        <end position="315"/>
    </location>
</feature>
<dbReference type="InterPro" id="IPR002509">
    <property type="entry name" value="NODB_dom"/>
</dbReference>
<comment type="subcellular location">
    <subcellularLocation>
        <location evidence="1">Secreted</location>
    </subcellularLocation>
</comment>
<evidence type="ECO:0000259" key="3">
    <source>
        <dbReference type="PROSITE" id="PS51677"/>
    </source>
</evidence>
<dbReference type="CDD" id="cd10918">
    <property type="entry name" value="CE4_NodB_like_5s_6s"/>
    <property type="match status" value="1"/>
</dbReference>
<dbReference type="eggNOG" id="COG0726">
    <property type="taxonomic scope" value="Bacteria"/>
</dbReference>
<dbReference type="PANTHER" id="PTHR34216:SF3">
    <property type="entry name" value="POLY-BETA-1,6-N-ACETYL-D-GLUCOSAMINE N-DEACETYLASE"/>
    <property type="match status" value="1"/>
</dbReference>
<dbReference type="Proteomes" id="UP000001660">
    <property type="component" value="Chromosome"/>
</dbReference>
<evidence type="ECO:0000256" key="2">
    <source>
        <dbReference type="ARBA" id="ARBA00022729"/>
    </source>
</evidence>
<sequence>MYHRVLTKEEVARYPVQPGMYVLDSVFAQQMSFVRSNFTVLSLQELLDLWQRGEWSAHARYCVITFDDGWLDNYRHAYPVLKQLRMPATIFLPTDYVGRNEWFWPDQLAVLCKVVADRKERQEPLAAVEGVLSGFLGEDVSRLVEVSVRQKQLGDEIIERCKHWPIERIRELVQALAAELRVTLPLDRVIVNWDEVREMSRGGVSFGSHSCTHRIMTTITLDEVSEELVRSRQVLFDQGVNFVPVYCYPNGNSDASIEDLVKANGYEAAVSVRMGFEGSCPENRYAIRRVGIHNDISDTIPLFSFRLFGPQPSSV</sequence>
<evidence type="ECO:0000313" key="5">
    <source>
        <dbReference type="Proteomes" id="UP000001660"/>
    </source>
</evidence>
<dbReference type="PROSITE" id="PS51677">
    <property type="entry name" value="NODB"/>
    <property type="match status" value="1"/>
</dbReference>
<accession>D8PH27</accession>
<dbReference type="STRING" id="330214.NIDE2861"/>
<dbReference type="InterPro" id="IPR051398">
    <property type="entry name" value="Polysacch_Deacetylase"/>
</dbReference>
<keyword evidence="4" id="KW-0378">Hydrolase</keyword>
<dbReference type="EMBL" id="FP929003">
    <property type="protein sequence ID" value="CBK42564.1"/>
    <property type="molecule type" value="Genomic_DNA"/>
</dbReference>
<dbReference type="Gene3D" id="3.20.20.370">
    <property type="entry name" value="Glycoside hydrolase/deacetylase"/>
    <property type="match status" value="1"/>
</dbReference>
<keyword evidence="5" id="KW-1185">Reference proteome</keyword>
<dbReference type="PANTHER" id="PTHR34216">
    <property type="match status" value="1"/>
</dbReference>
<dbReference type="Pfam" id="PF01522">
    <property type="entry name" value="Polysacc_deac_1"/>
    <property type="match status" value="2"/>
</dbReference>
<dbReference type="EC" id="3.-.-.-" evidence="4"/>
<dbReference type="GO" id="GO:0016810">
    <property type="term" value="F:hydrolase activity, acting on carbon-nitrogen (but not peptide) bonds"/>
    <property type="evidence" value="ECO:0007669"/>
    <property type="project" value="InterPro"/>
</dbReference>
<dbReference type="KEGG" id="nde:NIDE2861"/>
<organism evidence="4 5">
    <name type="scientific">Nitrospira defluvii</name>
    <dbReference type="NCBI Taxonomy" id="330214"/>
    <lineage>
        <taxon>Bacteria</taxon>
        <taxon>Pseudomonadati</taxon>
        <taxon>Nitrospirota</taxon>
        <taxon>Nitrospiria</taxon>
        <taxon>Nitrospirales</taxon>
        <taxon>Nitrospiraceae</taxon>
        <taxon>Nitrospira</taxon>
    </lineage>
</organism>
<dbReference type="GO" id="GO:0005576">
    <property type="term" value="C:extracellular region"/>
    <property type="evidence" value="ECO:0007669"/>
    <property type="project" value="UniProtKB-SubCell"/>
</dbReference>